<dbReference type="InterPro" id="IPR016161">
    <property type="entry name" value="Ald_DH/histidinol_DH"/>
</dbReference>
<dbReference type="PROSITE" id="PS00070">
    <property type="entry name" value="ALDEHYDE_DEHYDR_CYS"/>
    <property type="match status" value="1"/>
</dbReference>
<evidence type="ECO:0000313" key="7">
    <source>
        <dbReference type="EMBL" id="UYV81967.1"/>
    </source>
</evidence>
<dbReference type="EMBL" id="CP092883">
    <property type="protein sequence ID" value="UYV81967.1"/>
    <property type="molecule type" value="Genomic_DNA"/>
</dbReference>
<dbReference type="Gene3D" id="3.40.605.10">
    <property type="entry name" value="Aldehyde Dehydrogenase, Chain A, domain 1"/>
    <property type="match status" value="1"/>
</dbReference>
<gene>
    <name evidence="7" type="ORF">LAZ67_21000244</name>
</gene>
<evidence type="ECO:0000313" key="8">
    <source>
        <dbReference type="Proteomes" id="UP001235939"/>
    </source>
</evidence>
<dbReference type="InterPro" id="IPR016163">
    <property type="entry name" value="Ald_DH_C"/>
</dbReference>
<evidence type="ECO:0000256" key="2">
    <source>
        <dbReference type="ARBA" id="ARBA00012884"/>
    </source>
</evidence>
<accession>A0ABY6LNL2</accession>
<sequence>MQPFDHSKEIAKYYWATPELVQKAIDTALAAREEWERVPLQRKVEMFLKAGDLVSTKYRMELNAATMLGQGKTAIQAEIDSAAELADFFRFNAYFAKELTKYQPISQHPSTNTFRLRGLEVSSPVKLPCCTALDECCLVCSIQGFIASISPFNFTAIGGNLASAPALMGNVVVWKPSDTAILSNYIILQLLKEAGFPPGVVSFVPADGPVFGGVVTASPQLAGINFTGSVPTFQWLWKQTAQKLEQYKNFPRLVGECGGKNYHFVHPSADIDSVVALTIRSAFEYSGQKCSACSRAYIPDSIWPKVREGLVEAQKQLKLGSPLEWDTFLTAVIDKKSHDRISSYLQMAKSPGCKVLAGGSADGSRGYYVQPTVVEVSDPGHRMVQEEIFGPVLSVVVYSHKDPVAALRLVRECNYGLTGAIFAQDP</sequence>
<comment type="catalytic activity">
    <reaction evidence="5">
        <text>L-glutamate 5-semialdehyde + NAD(+) + H2O = L-glutamate + NADH + 2 H(+)</text>
        <dbReference type="Rhea" id="RHEA:30235"/>
        <dbReference type="ChEBI" id="CHEBI:15377"/>
        <dbReference type="ChEBI" id="CHEBI:15378"/>
        <dbReference type="ChEBI" id="CHEBI:29985"/>
        <dbReference type="ChEBI" id="CHEBI:57540"/>
        <dbReference type="ChEBI" id="CHEBI:57945"/>
        <dbReference type="ChEBI" id="CHEBI:58066"/>
        <dbReference type="EC" id="1.2.1.88"/>
    </reaction>
</comment>
<reference evidence="7 8" key="1">
    <citation type="submission" date="2022-01" db="EMBL/GenBank/DDBJ databases">
        <title>A chromosomal length assembly of Cordylochernes scorpioides.</title>
        <authorList>
            <person name="Zeh D."/>
            <person name="Zeh J."/>
        </authorList>
    </citation>
    <scope>NUCLEOTIDE SEQUENCE [LARGE SCALE GENOMIC DNA]</scope>
    <source>
        <strain evidence="7">IN4F17</strain>
        <tissue evidence="7">Whole Body</tissue>
    </source>
</reference>
<dbReference type="InterPro" id="IPR015590">
    <property type="entry name" value="Aldehyde_DH_dom"/>
</dbReference>
<keyword evidence="8" id="KW-1185">Reference proteome</keyword>
<dbReference type="Pfam" id="PF00171">
    <property type="entry name" value="Aldedh"/>
    <property type="match status" value="1"/>
</dbReference>
<dbReference type="InterPro" id="IPR016160">
    <property type="entry name" value="Ald_DH_CS_CYS"/>
</dbReference>
<evidence type="ECO:0000256" key="4">
    <source>
        <dbReference type="ARBA" id="ARBA00023027"/>
    </source>
</evidence>
<dbReference type="SUPFAM" id="SSF53720">
    <property type="entry name" value="ALDH-like"/>
    <property type="match status" value="1"/>
</dbReference>
<name>A0ABY6LNL2_9ARAC</name>
<comment type="pathway">
    <text evidence="1">Amino-acid degradation; L-proline degradation into L-glutamate; L-glutamate from L-proline: step 2/2.</text>
</comment>
<evidence type="ECO:0000256" key="1">
    <source>
        <dbReference type="ARBA" id="ARBA00004786"/>
    </source>
</evidence>
<dbReference type="PANTHER" id="PTHR42862:SF1">
    <property type="entry name" value="DELTA-1-PYRROLINE-5-CARBOXYLATE DEHYDROGENASE 2, ISOFORM A-RELATED"/>
    <property type="match status" value="1"/>
</dbReference>
<protein>
    <recommendedName>
        <fullName evidence="2">L-glutamate gamma-semialdehyde dehydrogenase</fullName>
        <ecNumber evidence="2">1.2.1.88</ecNumber>
    </recommendedName>
</protein>
<dbReference type="InterPro" id="IPR016162">
    <property type="entry name" value="Ald_DH_N"/>
</dbReference>
<evidence type="ECO:0000256" key="5">
    <source>
        <dbReference type="ARBA" id="ARBA00048142"/>
    </source>
</evidence>
<dbReference type="InterPro" id="IPR050485">
    <property type="entry name" value="Proline_metab_enzyme"/>
</dbReference>
<evidence type="ECO:0000259" key="6">
    <source>
        <dbReference type="Pfam" id="PF00171"/>
    </source>
</evidence>
<proteinExistence type="predicted"/>
<keyword evidence="3" id="KW-0560">Oxidoreductase</keyword>
<dbReference type="Proteomes" id="UP001235939">
    <property type="component" value="Chromosome 21"/>
</dbReference>
<evidence type="ECO:0000256" key="3">
    <source>
        <dbReference type="ARBA" id="ARBA00023002"/>
    </source>
</evidence>
<dbReference type="PANTHER" id="PTHR42862">
    <property type="entry name" value="DELTA-1-PYRROLINE-5-CARBOXYLATE DEHYDROGENASE 1, ISOFORM A-RELATED"/>
    <property type="match status" value="1"/>
</dbReference>
<feature type="domain" description="Aldehyde dehydrogenase" evidence="6">
    <location>
        <begin position="3"/>
        <end position="425"/>
    </location>
</feature>
<dbReference type="Gene3D" id="3.40.309.10">
    <property type="entry name" value="Aldehyde Dehydrogenase, Chain A, domain 2"/>
    <property type="match status" value="1"/>
</dbReference>
<keyword evidence="4" id="KW-0520">NAD</keyword>
<dbReference type="EC" id="1.2.1.88" evidence="2"/>
<organism evidence="7 8">
    <name type="scientific">Cordylochernes scorpioides</name>
    <dbReference type="NCBI Taxonomy" id="51811"/>
    <lineage>
        <taxon>Eukaryota</taxon>
        <taxon>Metazoa</taxon>
        <taxon>Ecdysozoa</taxon>
        <taxon>Arthropoda</taxon>
        <taxon>Chelicerata</taxon>
        <taxon>Arachnida</taxon>
        <taxon>Pseudoscorpiones</taxon>
        <taxon>Cheliferoidea</taxon>
        <taxon>Chernetidae</taxon>
        <taxon>Cordylochernes</taxon>
    </lineage>
</organism>